<gene>
    <name evidence="1" type="ORF">ABL_05025</name>
</gene>
<accession>A0A100IJH5</accession>
<evidence type="ECO:0000313" key="2">
    <source>
        <dbReference type="Proteomes" id="UP000068243"/>
    </source>
</evidence>
<reference evidence="2" key="1">
    <citation type="journal article" date="2016" name="Genome Announc.">
        <title>Draft genome sequence of Aspergillus niger strain An76.</title>
        <authorList>
            <person name="Gong W."/>
            <person name="Cheng Z."/>
            <person name="Zhang H."/>
            <person name="Liu L."/>
            <person name="Gao P."/>
            <person name="Wang L."/>
        </authorList>
    </citation>
    <scope>NUCLEOTIDE SEQUENCE [LARGE SCALE GENOMIC DNA]</scope>
    <source>
        <strain evidence="2">An76</strain>
    </source>
</reference>
<protein>
    <submittedName>
        <fullName evidence="1">Similar to An11g05430</fullName>
    </submittedName>
</protein>
<dbReference type="InterPro" id="IPR023213">
    <property type="entry name" value="CAT-like_dom_sf"/>
</dbReference>
<proteinExistence type="predicted"/>
<dbReference type="VEuPathDB" id="FungiDB:ASPNIDRAFT2_39107"/>
<name>A0A100IJH5_ASPNG</name>
<organism evidence="1 2">
    <name type="scientific">Aspergillus niger</name>
    <dbReference type="NCBI Taxonomy" id="5061"/>
    <lineage>
        <taxon>Eukaryota</taxon>
        <taxon>Fungi</taxon>
        <taxon>Dikarya</taxon>
        <taxon>Ascomycota</taxon>
        <taxon>Pezizomycotina</taxon>
        <taxon>Eurotiomycetes</taxon>
        <taxon>Eurotiomycetidae</taxon>
        <taxon>Eurotiales</taxon>
        <taxon>Aspergillaceae</taxon>
        <taxon>Aspergillus</taxon>
        <taxon>Aspergillus subgen. Circumdati</taxon>
    </lineage>
</organism>
<dbReference type="VEuPathDB" id="FungiDB:ATCC64974_91210"/>
<dbReference type="OMA" id="THCHADG"/>
<dbReference type="EMBL" id="BCMY01000007">
    <property type="protein sequence ID" value="GAQ42364.1"/>
    <property type="molecule type" value="Genomic_DNA"/>
</dbReference>
<sequence length="710" mass="81477">MLSLYTDQVWGTLITDKIQTFLEFWADLVVLAAQSLPQNDPRRLMLESLGRLDLDQIRPLYLAFDAYCRSLWMERLSGSIIKAYISYNQARFPRTDEGRFYSLYEGMTLGSLQNTLAQVDVELEPYSHENMLLWHTAIEYLWSRRRDTEMSYICAHLSKRINQLGTDFDYTQNRQLNQDAATTFLLLGLSHEVLGYPYSARLEFKHAAQLRDKVVSSDTWDPTRKAALDKWAEIDRRIGETHTATINRGLINKMITFTAPTIRRFPYSTEIPKPWGRVSEKQYTRPLDGMEAVMRQISISHPPGRRTYDVAAAVKVRTRLTEEELTKKGRIAWQNLRYKHPLMASSIVDGHWIYNVPYGKELEAWTEKTFLSMNSTPKRTEDVLNSLGPAELPTLLHLKDRNEFLLKLTHCHADGQGITMWYNDFLHELSRPTIDTIQWKPGEEVKNLPPETWDAAEIPRLPQSWVEDHRGFFPKKQPKAPKTLCLETNPTEAHRASTYEFERYRFSVKDSETIIAGARKRGITLAPFAHTAIALAAKEQTNLPDGVQHNTFLVSSLRGQCKGRPELGSHAVALRFGLWPIQVGIHDFSKTSKELMECYSSYKSNMTSYIPIMTNVLADMDPDVVNDVMSTFIFSSVGDLSPYMRASYGEIELEDYWAINLPANNSIFIAMESRLGQLELRVCYNGAFYESSRIRSFLDSTGRILLEAAT</sequence>
<dbReference type="VEuPathDB" id="FungiDB:M747DRAFT_258144"/>
<dbReference type="OrthoDB" id="2548233at2759"/>
<comment type="caution">
    <text evidence="1">The sequence shown here is derived from an EMBL/GenBank/DDBJ whole genome shotgun (WGS) entry which is preliminary data.</text>
</comment>
<dbReference type="Gene3D" id="3.30.559.10">
    <property type="entry name" value="Chloramphenicol acetyltransferase-like domain"/>
    <property type="match status" value="1"/>
</dbReference>
<dbReference type="PANTHER" id="PTHR42034:SF1">
    <property type="entry name" value="CONDENSATION DOMAIN-CONTAINING PROTEIN"/>
    <property type="match status" value="1"/>
</dbReference>
<dbReference type="AlphaFoldDB" id="A0A100IJH5"/>
<dbReference type="VEuPathDB" id="FungiDB:An11g05430"/>
<dbReference type="Proteomes" id="UP000068243">
    <property type="component" value="Unassembled WGS sequence"/>
</dbReference>
<dbReference type="Gene3D" id="3.30.559.30">
    <property type="entry name" value="Nonribosomal peptide synthetase, condensation domain"/>
    <property type="match status" value="1"/>
</dbReference>
<dbReference type="PANTHER" id="PTHR42034">
    <property type="entry name" value="CHROMOSOME 7, WHOLE GENOME SHOTGUN SEQUENCE-RELATED"/>
    <property type="match status" value="1"/>
</dbReference>
<evidence type="ECO:0000313" key="1">
    <source>
        <dbReference type="EMBL" id="GAQ42364.1"/>
    </source>
</evidence>